<dbReference type="Pfam" id="PF13458">
    <property type="entry name" value="Peripla_BP_6"/>
    <property type="match status" value="1"/>
</dbReference>
<dbReference type="InterPro" id="IPR028081">
    <property type="entry name" value="Leu-bd"/>
</dbReference>
<dbReference type="InterPro" id="IPR028082">
    <property type="entry name" value="Peripla_BP_I"/>
</dbReference>
<dbReference type="Gene3D" id="3.40.50.2300">
    <property type="match status" value="2"/>
</dbReference>
<evidence type="ECO:0000256" key="2">
    <source>
        <dbReference type="ARBA" id="ARBA00022729"/>
    </source>
</evidence>
<dbReference type="Proteomes" id="UP001501411">
    <property type="component" value="Unassembled WGS sequence"/>
</dbReference>
<evidence type="ECO:0000256" key="1">
    <source>
        <dbReference type="ARBA" id="ARBA00010062"/>
    </source>
</evidence>
<sequence>MILVQNHRLLSSGSKLLAVLFLCGFLGACAPKILRPGGKGPKEPSKESPTKKEEKPEEKKEAKAPIQFNNIALLLPFQLDKVIDSLPNSRDVERSALALDFYQGFKLGLDQVAKAGDNFKLHVLDTRDNILEVQKIAVDTNISAAQIVVGPVFPTEINAFSGRANLSGKLQISPLAASSPVGNQVNNLVTVTPTIAVHADVIGHYVAKQYGSAADHVVIFNNNDEDSRKLLDPLKAVLDQLNVHYVEINELGDMETSLGAIGKNVVINASTNQFFVAPLLADLARLKTEQSYDITLIGHPNWNKLDLNPDHLETLNTCISSSYYVDENSTATGVFRANYVKAFNVAPSEFAYKGYDTGVFFAKLLAKYPKDYVEHLVKEKHKGVAIGFAFVFNPTTGYVNNSVRLLRFNRRAYRPLP</sequence>
<evidence type="ECO:0000259" key="4">
    <source>
        <dbReference type="Pfam" id="PF13458"/>
    </source>
</evidence>
<evidence type="ECO:0000313" key="6">
    <source>
        <dbReference type="Proteomes" id="UP001501411"/>
    </source>
</evidence>
<dbReference type="RefSeq" id="WP_345230075.1">
    <property type="nucleotide sequence ID" value="NZ_BAABIQ010000003.1"/>
</dbReference>
<protein>
    <recommendedName>
        <fullName evidence="4">Leucine-binding protein domain-containing protein</fullName>
    </recommendedName>
</protein>
<reference evidence="6" key="1">
    <citation type="journal article" date="2019" name="Int. J. Syst. Evol. Microbiol.">
        <title>The Global Catalogue of Microorganisms (GCM) 10K type strain sequencing project: providing services to taxonomists for standard genome sequencing and annotation.</title>
        <authorList>
            <consortium name="The Broad Institute Genomics Platform"/>
            <consortium name="The Broad Institute Genome Sequencing Center for Infectious Disease"/>
            <person name="Wu L."/>
            <person name="Ma J."/>
        </authorList>
    </citation>
    <scope>NUCLEOTIDE SEQUENCE [LARGE SCALE GENOMIC DNA]</scope>
    <source>
        <strain evidence="6">JCM 18200</strain>
    </source>
</reference>
<dbReference type="CDD" id="cd06268">
    <property type="entry name" value="PBP1_ABC_transporter_LIVBP-like"/>
    <property type="match status" value="1"/>
</dbReference>
<accession>A0ABP9AG62</accession>
<evidence type="ECO:0000313" key="5">
    <source>
        <dbReference type="EMBL" id="GAA4780568.1"/>
    </source>
</evidence>
<dbReference type="SUPFAM" id="SSF53822">
    <property type="entry name" value="Periplasmic binding protein-like I"/>
    <property type="match status" value="1"/>
</dbReference>
<keyword evidence="6" id="KW-1185">Reference proteome</keyword>
<proteinExistence type="inferred from homology"/>
<feature type="compositionally biased region" description="Basic and acidic residues" evidence="3">
    <location>
        <begin position="40"/>
        <end position="62"/>
    </location>
</feature>
<feature type="region of interest" description="Disordered" evidence="3">
    <location>
        <begin position="36"/>
        <end position="62"/>
    </location>
</feature>
<organism evidence="5 6">
    <name type="scientific">Olivibacter ginsenosidimutans</name>
    <dbReference type="NCBI Taxonomy" id="1176537"/>
    <lineage>
        <taxon>Bacteria</taxon>
        <taxon>Pseudomonadati</taxon>
        <taxon>Bacteroidota</taxon>
        <taxon>Sphingobacteriia</taxon>
        <taxon>Sphingobacteriales</taxon>
        <taxon>Sphingobacteriaceae</taxon>
        <taxon>Olivibacter</taxon>
    </lineage>
</organism>
<gene>
    <name evidence="5" type="ORF">GCM10023231_04590</name>
</gene>
<keyword evidence="2" id="KW-0732">Signal</keyword>
<evidence type="ECO:0000256" key="3">
    <source>
        <dbReference type="SAM" id="MobiDB-lite"/>
    </source>
</evidence>
<dbReference type="EMBL" id="BAABIQ010000003">
    <property type="protein sequence ID" value="GAA4780568.1"/>
    <property type="molecule type" value="Genomic_DNA"/>
</dbReference>
<feature type="domain" description="Leucine-binding protein" evidence="4">
    <location>
        <begin position="100"/>
        <end position="377"/>
    </location>
</feature>
<name>A0ABP9AG62_9SPHI</name>
<comment type="similarity">
    <text evidence="1">Belongs to the leucine-binding protein family.</text>
</comment>
<comment type="caution">
    <text evidence="5">The sequence shown here is derived from an EMBL/GenBank/DDBJ whole genome shotgun (WGS) entry which is preliminary data.</text>
</comment>